<reference evidence="9 10" key="1">
    <citation type="submission" date="2021-05" db="EMBL/GenBank/DDBJ databases">
        <authorList>
            <person name="Kumar R."/>
            <person name="Kumar A."/>
            <person name="Mukhia S."/>
        </authorList>
    </citation>
    <scope>NUCLEOTIDE SEQUENCE [LARGE SCALE GENOMIC DNA]</scope>
    <source>
        <strain evidence="9 10">ERMR7:08</strain>
    </source>
</reference>
<evidence type="ECO:0000256" key="4">
    <source>
        <dbReference type="ARBA" id="ARBA00022833"/>
    </source>
</evidence>
<gene>
    <name evidence="9" type="ORF">KIV56_00815</name>
</gene>
<proteinExistence type="inferred from homology"/>
<name>A0ABY7NEY1_9MICO</name>
<feature type="transmembrane region" description="Helical" evidence="7">
    <location>
        <begin position="293"/>
        <end position="317"/>
    </location>
</feature>
<dbReference type="PANTHER" id="PTHR34978">
    <property type="entry name" value="POSSIBLE SENSOR-TRANSDUCER PROTEIN BLAR"/>
    <property type="match status" value="1"/>
</dbReference>
<keyword evidence="3 6" id="KW-0378">Hydrolase</keyword>
<comment type="similarity">
    <text evidence="6">Belongs to the peptidase M48 family.</text>
</comment>
<evidence type="ECO:0000313" key="9">
    <source>
        <dbReference type="EMBL" id="WBM80165.1"/>
    </source>
</evidence>
<keyword evidence="10" id="KW-1185">Reference proteome</keyword>
<evidence type="ECO:0000256" key="6">
    <source>
        <dbReference type="RuleBase" id="RU003983"/>
    </source>
</evidence>
<keyword evidence="5 6" id="KW-0482">Metalloprotease</keyword>
<dbReference type="RefSeq" id="WP_281534793.1">
    <property type="nucleotide sequence ID" value="NZ_CP075584.1"/>
</dbReference>
<keyword evidence="2" id="KW-0479">Metal-binding</keyword>
<accession>A0ABY7NEY1</accession>
<protein>
    <submittedName>
        <fullName evidence="9">M56 family metallopeptidase</fullName>
    </submittedName>
</protein>
<dbReference type="PANTHER" id="PTHR34978:SF3">
    <property type="entry name" value="SLR0241 PROTEIN"/>
    <property type="match status" value="1"/>
</dbReference>
<evidence type="ECO:0000256" key="1">
    <source>
        <dbReference type="ARBA" id="ARBA00022670"/>
    </source>
</evidence>
<dbReference type="CDD" id="cd07326">
    <property type="entry name" value="M56_BlaR1_MecR1_like"/>
    <property type="match status" value="1"/>
</dbReference>
<keyword evidence="7" id="KW-0812">Transmembrane</keyword>
<evidence type="ECO:0000313" key="10">
    <source>
        <dbReference type="Proteomes" id="UP001212421"/>
    </source>
</evidence>
<dbReference type="Gene3D" id="3.30.2010.10">
    <property type="entry name" value="Metalloproteases ('zincins'), catalytic domain"/>
    <property type="match status" value="1"/>
</dbReference>
<keyword evidence="7" id="KW-0472">Membrane</keyword>
<evidence type="ECO:0000259" key="8">
    <source>
        <dbReference type="Pfam" id="PF01435"/>
    </source>
</evidence>
<keyword evidence="4 6" id="KW-0862">Zinc</keyword>
<sequence>MLITALCLGLLAVVLAWPVPVLLARAAWPAGSPGVALVLWQSIALAGGLAMIGALFVYGLIPFGANPVAGIRSLADHLVTGSVPAGTSLDHVLALCGALLLGGHLVLNLAVTFVHAERQQRRHLNLVRLLSEPLEGRPSTRVIDHAAPVAYCLPSVTHSATVLSRGLLSLLDADQVLAVVAHEEAHLAQRHHIVLVAFKSWHNALPWFPIANRAENAVALLVEMLADDQARRAVDDHTLATAIALVGSAGLGREPGARFPTEAADAAAFVSSDRPADLVTPRVRRLLAPPPRLSTAACVAVVGSAAALLVLPTLLLAQA</sequence>
<feature type="domain" description="Peptidase M48" evidence="8">
    <location>
        <begin position="124"/>
        <end position="205"/>
    </location>
</feature>
<keyword evidence="1 6" id="KW-0645">Protease</keyword>
<comment type="cofactor">
    <cofactor evidence="6">
        <name>Zn(2+)</name>
        <dbReference type="ChEBI" id="CHEBI:29105"/>
    </cofactor>
    <text evidence="6">Binds 1 zinc ion per subunit.</text>
</comment>
<dbReference type="EMBL" id="CP075584">
    <property type="protein sequence ID" value="WBM80165.1"/>
    <property type="molecule type" value="Genomic_DNA"/>
</dbReference>
<organism evidence="9 10">
    <name type="scientific">Cryobacterium breve</name>
    <dbReference type="NCBI Taxonomy" id="1259258"/>
    <lineage>
        <taxon>Bacteria</taxon>
        <taxon>Bacillati</taxon>
        <taxon>Actinomycetota</taxon>
        <taxon>Actinomycetes</taxon>
        <taxon>Micrococcales</taxon>
        <taxon>Microbacteriaceae</taxon>
        <taxon>Cryobacterium</taxon>
    </lineage>
</organism>
<feature type="transmembrane region" description="Helical" evidence="7">
    <location>
        <begin position="92"/>
        <end position="114"/>
    </location>
</feature>
<dbReference type="Pfam" id="PF01435">
    <property type="entry name" value="Peptidase_M48"/>
    <property type="match status" value="1"/>
</dbReference>
<evidence type="ECO:0000256" key="2">
    <source>
        <dbReference type="ARBA" id="ARBA00022723"/>
    </source>
</evidence>
<evidence type="ECO:0000256" key="5">
    <source>
        <dbReference type="ARBA" id="ARBA00023049"/>
    </source>
</evidence>
<keyword evidence="7" id="KW-1133">Transmembrane helix</keyword>
<evidence type="ECO:0000256" key="3">
    <source>
        <dbReference type="ARBA" id="ARBA00022801"/>
    </source>
</evidence>
<dbReference type="InterPro" id="IPR001915">
    <property type="entry name" value="Peptidase_M48"/>
</dbReference>
<dbReference type="Proteomes" id="UP001212421">
    <property type="component" value="Chromosome"/>
</dbReference>
<dbReference type="InterPro" id="IPR052173">
    <property type="entry name" value="Beta-lactam_resp_regulator"/>
</dbReference>
<feature type="transmembrane region" description="Helical" evidence="7">
    <location>
        <begin position="40"/>
        <end position="61"/>
    </location>
</feature>
<evidence type="ECO:0000256" key="7">
    <source>
        <dbReference type="SAM" id="Phobius"/>
    </source>
</evidence>